<dbReference type="CDD" id="cd00130">
    <property type="entry name" value="PAS"/>
    <property type="match status" value="1"/>
</dbReference>
<evidence type="ECO:0000256" key="2">
    <source>
        <dbReference type="ARBA" id="ARBA00012438"/>
    </source>
</evidence>
<proteinExistence type="predicted"/>
<keyword evidence="8" id="KW-0902">Two-component regulatory system</keyword>
<dbReference type="Gene3D" id="3.30.450.20">
    <property type="entry name" value="PAS domain"/>
    <property type="match status" value="1"/>
</dbReference>
<dbReference type="SUPFAM" id="SSF55785">
    <property type="entry name" value="PYP-like sensor domain (PAS domain)"/>
    <property type="match status" value="1"/>
</dbReference>
<keyword evidence="9" id="KW-1133">Transmembrane helix</keyword>
<organism evidence="12 13">
    <name type="scientific">Telmatospirillum siberiense</name>
    <dbReference type="NCBI Taxonomy" id="382514"/>
    <lineage>
        <taxon>Bacteria</taxon>
        <taxon>Pseudomonadati</taxon>
        <taxon>Pseudomonadota</taxon>
        <taxon>Alphaproteobacteria</taxon>
        <taxon>Rhodospirillales</taxon>
        <taxon>Rhodospirillaceae</taxon>
        <taxon>Telmatospirillum</taxon>
    </lineage>
</organism>
<dbReference type="Pfam" id="PF07730">
    <property type="entry name" value="HisKA_3"/>
    <property type="match status" value="1"/>
</dbReference>
<dbReference type="Proteomes" id="UP000233293">
    <property type="component" value="Unassembled WGS sequence"/>
</dbReference>
<comment type="caution">
    <text evidence="12">The sequence shown here is derived from an EMBL/GenBank/DDBJ whole genome shotgun (WGS) entry which is preliminary data.</text>
</comment>
<dbReference type="Pfam" id="PF08447">
    <property type="entry name" value="PAS_3"/>
    <property type="match status" value="1"/>
</dbReference>
<evidence type="ECO:0000256" key="6">
    <source>
        <dbReference type="ARBA" id="ARBA00022777"/>
    </source>
</evidence>
<dbReference type="InterPro" id="IPR036890">
    <property type="entry name" value="HATPase_C_sf"/>
</dbReference>
<dbReference type="PANTHER" id="PTHR24421:SF10">
    <property type="entry name" value="NITRATE_NITRITE SENSOR PROTEIN NARQ"/>
    <property type="match status" value="1"/>
</dbReference>
<sequence>MAENMEISTEISEFKLISQKYKRYIFDISLRPFLIIVLSAAIPLILLGIISGYRSSTQERQTVALQVALRAERLAHQVETELEGEIEAAQPLANLRRLNRDDTSSFLEHAQRLQTLHPNWLTVSLAATSGAQILNAEQPGGQPAGSNGDIDGFRKAVETAKATVGGYLPSGTLAQTASIPIHYPVVRQDSVRFVVSVGIKPGTFEETLNMADLPKGWDGALVDASGRIIASTDRRHRGQFGIGDKFDIAICCKDNAAIHEEILPNGQAVYAVSQKIPLSAWTVHLRMPKASLDKPVRRAWLMIVLAGTGALFLTALLASLVAHSIAARRRVEMEGAEQVLRRSEAWRLLAVETADIGTWHWRFGSDNIEWCERCRRLCGLTGHLNSYDAFLATIHPEDREAVDLAMRQCRHDQTPYEVNVRAMLADGNVRWLRISGQVPEHGSNKTAGIYGVIVNIDKQKKAEAEHRLLLTLLNSAQEDERRRIARDLHDRVGQTVAGLSLRLKRLEVEAASPATLDACKELKKMISDISQDIHRAAVELRPTALDDIGLRDALATLLDEWRNQTGIDLDVFMRGLEGPRLAPVIETTVYRIIVELLTNIVKHAEASAVNVTLDRRPGQLVLIVEDNGRGFADGSATPSSQRHLGLLGIRERLELVNGQLKIESEIGAGTAIFVRIPLPAIDQPGEAA</sequence>
<keyword evidence="13" id="KW-1185">Reference proteome</keyword>
<dbReference type="InterPro" id="IPR000014">
    <property type="entry name" value="PAS"/>
</dbReference>
<keyword evidence="7" id="KW-0067">ATP-binding</keyword>
<accession>A0A2N3Q0N7</accession>
<reference evidence="13" key="1">
    <citation type="submission" date="2017-12" db="EMBL/GenBank/DDBJ databases">
        <title>Draft genome sequence of Telmatospirillum siberiense 26-4b1T, an acidotolerant peatland alphaproteobacterium potentially involved in sulfur cycling.</title>
        <authorList>
            <person name="Hausmann B."/>
            <person name="Pjevac P."/>
            <person name="Schreck K."/>
            <person name="Herbold C.W."/>
            <person name="Daims H."/>
            <person name="Wagner M."/>
            <person name="Pester M."/>
            <person name="Loy A."/>
        </authorList>
    </citation>
    <scope>NUCLEOTIDE SEQUENCE [LARGE SCALE GENOMIC DNA]</scope>
    <source>
        <strain evidence="13">26-4b1</strain>
    </source>
</reference>
<name>A0A2N3Q0N7_9PROT</name>
<evidence type="ECO:0000313" key="13">
    <source>
        <dbReference type="Proteomes" id="UP000233293"/>
    </source>
</evidence>
<dbReference type="GO" id="GO:0000155">
    <property type="term" value="F:phosphorelay sensor kinase activity"/>
    <property type="evidence" value="ECO:0007669"/>
    <property type="project" value="InterPro"/>
</dbReference>
<keyword evidence="9" id="KW-0812">Transmembrane</keyword>
<evidence type="ECO:0000259" key="10">
    <source>
        <dbReference type="PROSITE" id="PS50109"/>
    </source>
</evidence>
<dbReference type="InterPro" id="IPR005467">
    <property type="entry name" value="His_kinase_dom"/>
</dbReference>
<comment type="catalytic activity">
    <reaction evidence="1">
        <text>ATP + protein L-histidine = ADP + protein N-phospho-L-histidine.</text>
        <dbReference type="EC" id="2.7.13.3"/>
    </reaction>
</comment>
<keyword evidence="3" id="KW-0597">Phosphoprotein</keyword>
<dbReference type="GO" id="GO:0005524">
    <property type="term" value="F:ATP binding"/>
    <property type="evidence" value="ECO:0007669"/>
    <property type="project" value="UniProtKB-KW"/>
</dbReference>
<dbReference type="AlphaFoldDB" id="A0A2N3Q0N7"/>
<dbReference type="InterPro" id="IPR011712">
    <property type="entry name" value="Sig_transdc_His_kin_sub3_dim/P"/>
</dbReference>
<dbReference type="InterPro" id="IPR013655">
    <property type="entry name" value="PAS_fold_3"/>
</dbReference>
<dbReference type="CDD" id="cd16917">
    <property type="entry name" value="HATPase_UhpB-NarQ-NarX-like"/>
    <property type="match status" value="1"/>
</dbReference>
<evidence type="ECO:0000259" key="11">
    <source>
        <dbReference type="PROSITE" id="PS50113"/>
    </source>
</evidence>
<evidence type="ECO:0000256" key="5">
    <source>
        <dbReference type="ARBA" id="ARBA00022741"/>
    </source>
</evidence>
<dbReference type="NCBIfam" id="TIGR00229">
    <property type="entry name" value="sensory_box"/>
    <property type="match status" value="1"/>
</dbReference>
<evidence type="ECO:0000256" key="9">
    <source>
        <dbReference type="SAM" id="Phobius"/>
    </source>
</evidence>
<keyword evidence="5" id="KW-0547">Nucleotide-binding</keyword>
<keyword evidence="4" id="KW-0808">Transferase</keyword>
<dbReference type="Gene3D" id="3.30.565.10">
    <property type="entry name" value="Histidine kinase-like ATPase, C-terminal domain"/>
    <property type="match status" value="1"/>
</dbReference>
<dbReference type="PROSITE" id="PS50109">
    <property type="entry name" value="HIS_KIN"/>
    <property type="match status" value="1"/>
</dbReference>
<dbReference type="InterPro" id="IPR050482">
    <property type="entry name" value="Sensor_HK_TwoCompSys"/>
</dbReference>
<dbReference type="SUPFAM" id="SSF55874">
    <property type="entry name" value="ATPase domain of HSP90 chaperone/DNA topoisomerase II/histidine kinase"/>
    <property type="match status" value="1"/>
</dbReference>
<dbReference type="Gene3D" id="1.20.5.1930">
    <property type="match status" value="1"/>
</dbReference>
<dbReference type="PROSITE" id="PS50113">
    <property type="entry name" value="PAC"/>
    <property type="match status" value="1"/>
</dbReference>
<gene>
    <name evidence="12" type="ORF">CWS72_03615</name>
</gene>
<evidence type="ECO:0000256" key="4">
    <source>
        <dbReference type="ARBA" id="ARBA00022679"/>
    </source>
</evidence>
<dbReference type="InterPro" id="IPR035965">
    <property type="entry name" value="PAS-like_dom_sf"/>
</dbReference>
<dbReference type="InterPro" id="IPR003594">
    <property type="entry name" value="HATPase_dom"/>
</dbReference>
<dbReference type="Pfam" id="PF02518">
    <property type="entry name" value="HATPase_c"/>
    <property type="match status" value="1"/>
</dbReference>
<evidence type="ECO:0000256" key="7">
    <source>
        <dbReference type="ARBA" id="ARBA00022840"/>
    </source>
</evidence>
<dbReference type="PANTHER" id="PTHR24421">
    <property type="entry name" value="NITRATE/NITRITE SENSOR PROTEIN NARX-RELATED"/>
    <property type="match status" value="1"/>
</dbReference>
<feature type="domain" description="PAC" evidence="11">
    <location>
        <begin position="416"/>
        <end position="468"/>
    </location>
</feature>
<dbReference type="InterPro" id="IPR000700">
    <property type="entry name" value="PAS-assoc_C"/>
</dbReference>
<keyword evidence="9" id="KW-0472">Membrane</keyword>
<evidence type="ECO:0000313" key="12">
    <source>
        <dbReference type="EMBL" id="PKU26220.1"/>
    </source>
</evidence>
<dbReference type="GO" id="GO:0046983">
    <property type="term" value="F:protein dimerization activity"/>
    <property type="evidence" value="ECO:0007669"/>
    <property type="project" value="InterPro"/>
</dbReference>
<protein>
    <recommendedName>
        <fullName evidence="2">histidine kinase</fullName>
        <ecNumber evidence="2">2.7.13.3</ecNumber>
    </recommendedName>
</protein>
<feature type="transmembrane region" description="Helical" evidence="9">
    <location>
        <begin position="33"/>
        <end position="53"/>
    </location>
</feature>
<feature type="domain" description="Histidine kinase" evidence="10">
    <location>
        <begin position="483"/>
        <end position="680"/>
    </location>
</feature>
<dbReference type="GO" id="GO:0016020">
    <property type="term" value="C:membrane"/>
    <property type="evidence" value="ECO:0007669"/>
    <property type="project" value="InterPro"/>
</dbReference>
<feature type="transmembrane region" description="Helical" evidence="9">
    <location>
        <begin position="299"/>
        <end position="322"/>
    </location>
</feature>
<evidence type="ECO:0000256" key="3">
    <source>
        <dbReference type="ARBA" id="ARBA00022553"/>
    </source>
</evidence>
<evidence type="ECO:0000256" key="1">
    <source>
        <dbReference type="ARBA" id="ARBA00000085"/>
    </source>
</evidence>
<dbReference type="SMART" id="SM00387">
    <property type="entry name" value="HATPase_c"/>
    <property type="match status" value="1"/>
</dbReference>
<evidence type="ECO:0000256" key="8">
    <source>
        <dbReference type="ARBA" id="ARBA00023012"/>
    </source>
</evidence>
<dbReference type="EMBL" id="PIUM01000002">
    <property type="protein sequence ID" value="PKU26220.1"/>
    <property type="molecule type" value="Genomic_DNA"/>
</dbReference>
<keyword evidence="6" id="KW-0418">Kinase</keyword>
<dbReference type="EC" id="2.7.13.3" evidence="2"/>